<dbReference type="EMBL" id="WUUT01000006">
    <property type="protein sequence ID" value="MXR52809.1"/>
    <property type="molecule type" value="Genomic_DNA"/>
</dbReference>
<keyword evidence="1" id="KW-0472">Membrane</keyword>
<keyword evidence="1" id="KW-0812">Transmembrane</keyword>
<dbReference type="Proteomes" id="UP000466535">
    <property type="component" value="Unassembled WGS sequence"/>
</dbReference>
<dbReference type="RefSeq" id="WP_159764942.1">
    <property type="nucleotide sequence ID" value="NZ_WUUT01000006.1"/>
</dbReference>
<proteinExistence type="predicted"/>
<feature type="transmembrane region" description="Helical" evidence="1">
    <location>
        <begin position="74"/>
        <end position="91"/>
    </location>
</feature>
<evidence type="ECO:0000313" key="2">
    <source>
        <dbReference type="EMBL" id="MXR52809.1"/>
    </source>
</evidence>
<evidence type="ECO:0000256" key="1">
    <source>
        <dbReference type="SAM" id="Phobius"/>
    </source>
</evidence>
<reference evidence="2 3" key="1">
    <citation type="submission" date="2019-12" db="EMBL/GenBank/DDBJ databases">
        <title>Isolation and characterization of three novel carbon monoxide-oxidizing members of Halobacteria from salione crusts and soils.</title>
        <authorList>
            <person name="Myers M.R."/>
            <person name="King G.M."/>
        </authorList>
    </citation>
    <scope>NUCLEOTIDE SEQUENCE [LARGE SCALE GENOMIC DNA]</scope>
    <source>
        <strain evidence="2 3">WSH3</strain>
    </source>
</reference>
<accession>A0A6B0THY0</accession>
<comment type="caution">
    <text evidence="2">The sequence shown here is derived from an EMBL/GenBank/DDBJ whole genome shotgun (WGS) entry which is preliminary data.</text>
</comment>
<organism evidence="2 3">
    <name type="scientific">Halovenus carboxidivorans</name>
    <dbReference type="NCBI Taxonomy" id="2692199"/>
    <lineage>
        <taxon>Archaea</taxon>
        <taxon>Methanobacteriati</taxon>
        <taxon>Methanobacteriota</taxon>
        <taxon>Stenosarchaea group</taxon>
        <taxon>Halobacteria</taxon>
        <taxon>Halobacteriales</taxon>
        <taxon>Haloarculaceae</taxon>
        <taxon>Halovenus</taxon>
    </lineage>
</organism>
<name>A0A6B0THY0_9EURY</name>
<keyword evidence="3" id="KW-1185">Reference proteome</keyword>
<protein>
    <submittedName>
        <fullName evidence="2">Uncharacterized protein</fullName>
    </submittedName>
</protein>
<gene>
    <name evidence="2" type="ORF">GRX03_14490</name>
</gene>
<feature type="transmembrane region" description="Helical" evidence="1">
    <location>
        <begin position="44"/>
        <end position="62"/>
    </location>
</feature>
<dbReference type="AlphaFoldDB" id="A0A6B0THY0"/>
<evidence type="ECO:0000313" key="3">
    <source>
        <dbReference type="Proteomes" id="UP000466535"/>
    </source>
</evidence>
<sequence length="127" mass="12661">MPTGFRLVSVTFAGIGAMLLLGGLAVLNSASAVAAYAGPAGSAVAGVGVVLGAVGVVHLAAGYGTWRFRSWGRLLGLVVAVGGLLSSLPLVVLGGPAGVGGLLLHGGIAWYLYTTGERYARLRQTRA</sequence>
<keyword evidence="1" id="KW-1133">Transmembrane helix</keyword>
<feature type="transmembrane region" description="Helical" evidence="1">
    <location>
        <begin position="97"/>
        <end position="113"/>
    </location>
</feature>